<organism evidence="1 2">
    <name type="scientific">Xylaria flabelliformis</name>
    <dbReference type="NCBI Taxonomy" id="2512241"/>
    <lineage>
        <taxon>Eukaryota</taxon>
        <taxon>Fungi</taxon>
        <taxon>Dikarya</taxon>
        <taxon>Ascomycota</taxon>
        <taxon>Pezizomycotina</taxon>
        <taxon>Sordariomycetes</taxon>
        <taxon>Xylariomycetidae</taxon>
        <taxon>Xylariales</taxon>
        <taxon>Xylariaceae</taxon>
        <taxon>Xylaria</taxon>
    </lineage>
</organism>
<reference evidence="2" key="1">
    <citation type="submission" date="2019-06" db="EMBL/GenBank/DDBJ databases">
        <title>Draft genome sequence of the griseofulvin-producing fungus Xylaria cubensis strain G536.</title>
        <authorList>
            <person name="Mead M.E."/>
            <person name="Raja H.A."/>
            <person name="Steenwyk J.L."/>
            <person name="Knowles S.L."/>
            <person name="Oberlies N.H."/>
            <person name="Rokas A."/>
        </authorList>
    </citation>
    <scope>NUCLEOTIDE SEQUENCE [LARGE SCALE GENOMIC DNA]</scope>
    <source>
        <strain evidence="2">G536</strain>
    </source>
</reference>
<gene>
    <name evidence="1" type="ORF">FHL15_010664</name>
</gene>
<comment type="caution">
    <text evidence="1">The sequence shown here is derived from an EMBL/GenBank/DDBJ whole genome shotgun (WGS) entry which is preliminary data.</text>
</comment>
<name>A0A553HKK2_9PEZI</name>
<keyword evidence="2" id="KW-1185">Reference proteome</keyword>
<accession>A0A553HKK2</accession>
<dbReference type="AlphaFoldDB" id="A0A553HKK2"/>
<dbReference type="OrthoDB" id="4731849at2759"/>
<proteinExistence type="predicted"/>
<evidence type="ECO:0000313" key="2">
    <source>
        <dbReference type="Proteomes" id="UP000319160"/>
    </source>
</evidence>
<sequence length="127" mass="14337">MCKKVVIVTIACECKRCKNARRLDPNHEKHYPHYGCNVVNDDCYAMQGVSYSTVKKEDACTSAVLDERGYYKTCDNVPGVIVFEDKYATANGNEKGKRFCEDCLKVCLALRKDEDIPQGLDELEVSD</sequence>
<evidence type="ECO:0000313" key="1">
    <source>
        <dbReference type="EMBL" id="TRX88474.1"/>
    </source>
</evidence>
<dbReference type="EMBL" id="VFLP01000087">
    <property type="protein sequence ID" value="TRX88474.1"/>
    <property type="molecule type" value="Genomic_DNA"/>
</dbReference>
<protein>
    <submittedName>
        <fullName evidence="1">Uncharacterized protein</fullName>
    </submittedName>
</protein>
<dbReference type="Proteomes" id="UP000319160">
    <property type="component" value="Unassembled WGS sequence"/>
</dbReference>